<dbReference type="EMBL" id="AC107224">
    <property type="protein sequence ID" value="AAN60483.1"/>
    <property type="molecule type" value="Genomic_DNA"/>
</dbReference>
<dbReference type="Proteomes" id="UP000000763">
    <property type="component" value="Chromosome 3"/>
</dbReference>
<evidence type="ECO:0000313" key="4">
    <source>
        <dbReference type="Proteomes" id="UP000000763"/>
    </source>
</evidence>
<feature type="region of interest" description="Disordered" evidence="1">
    <location>
        <begin position="238"/>
        <end position="281"/>
    </location>
</feature>
<gene>
    <name evidence="3" type="primary">OSJNBa0009C08.11</name>
</gene>
<feature type="compositionally biased region" description="Polar residues" evidence="1">
    <location>
        <begin position="238"/>
        <end position="269"/>
    </location>
</feature>
<dbReference type="Pfam" id="PF03479">
    <property type="entry name" value="PCC"/>
    <property type="match status" value="1"/>
</dbReference>
<dbReference type="CDD" id="cd11378">
    <property type="entry name" value="DUF296"/>
    <property type="match status" value="1"/>
</dbReference>
<dbReference type="PROSITE" id="PS51742">
    <property type="entry name" value="PPC"/>
    <property type="match status" value="1"/>
</dbReference>
<dbReference type="InterPro" id="IPR021916">
    <property type="entry name" value="DUF3527"/>
</dbReference>
<reference evidence="4" key="1">
    <citation type="journal article" date="2005" name="Nature">
        <title>The map-based sequence of the rice genome.</title>
        <authorList>
            <consortium name="International rice genome sequencing project (IRGSP)"/>
            <person name="Matsumoto T."/>
            <person name="Wu J."/>
            <person name="Kanamori H."/>
            <person name="Katayose Y."/>
            <person name="Fujisawa M."/>
            <person name="Namiki N."/>
            <person name="Mizuno H."/>
            <person name="Yamamoto K."/>
            <person name="Antonio B.A."/>
            <person name="Baba T."/>
            <person name="Sakata K."/>
            <person name="Nagamura Y."/>
            <person name="Aoki H."/>
            <person name="Arikawa K."/>
            <person name="Arita K."/>
            <person name="Bito T."/>
            <person name="Chiden Y."/>
            <person name="Fujitsuka N."/>
            <person name="Fukunaka R."/>
            <person name="Hamada M."/>
            <person name="Harada C."/>
            <person name="Hayashi A."/>
            <person name="Hijishita S."/>
            <person name="Honda M."/>
            <person name="Hosokawa S."/>
            <person name="Ichikawa Y."/>
            <person name="Idonuma A."/>
            <person name="Iijima M."/>
            <person name="Ikeda M."/>
            <person name="Ikeno M."/>
            <person name="Ito K."/>
            <person name="Ito S."/>
            <person name="Ito T."/>
            <person name="Ito Y."/>
            <person name="Ito Y."/>
            <person name="Iwabuchi A."/>
            <person name="Kamiya K."/>
            <person name="Karasawa W."/>
            <person name="Kurita K."/>
            <person name="Katagiri S."/>
            <person name="Kikuta A."/>
            <person name="Kobayashi H."/>
            <person name="Kobayashi N."/>
            <person name="Machita K."/>
            <person name="Maehara T."/>
            <person name="Masukawa M."/>
            <person name="Mizubayashi T."/>
            <person name="Mukai Y."/>
            <person name="Nagasaki H."/>
            <person name="Nagata Y."/>
            <person name="Naito S."/>
            <person name="Nakashima M."/>
            <person name="Nakama Y."/>
            <person name="Nakamichi Y."/>
            <person name="Nakamura M."/>
            <person name="Meguro A."/>
            <person name="Negishi M."/>
            <person name="Ohta I."/>
            <person name="Ohta T."/>
            <person name="Okamoto M."/>
            <person name="Ono N."/>
            <person name="Saji S."/>
            <person name="Sakaguchi M."/>
            <person name="Sakai K."/>
            <person name="Shibata M."/>
            <person name="Shimokawa T."/>
            <person name="Song J."/>
            <person name="Takazaki Y."/>
            <person name="Terasawa K."/>
            <person name="Tsugane M."/>
            <person name="Tsuji K."/>
            <person name="Ueda S."/>
            <person name="Waki K."/>
            <person name="Yamagata H."/>
            <person name="Yamamoto M."/>
            <person name="Yamamoto S."/>
            <person name="Yamane H."/>
            <person name="Yoshiki S."/>
            <person name="Yoshihara R."/>
            <person name="Yukawa K."/>
            <person name="Zhong H."/>
            <person name="Yano M."/>
            <person name="Yuan Q."/>
            <person name="Ouyang S."/>
            <person name="Liu J."/>
            <person name="Jones K.M."/>
            <person name="Gansberger K."/>
            <person name="Moffat K."/>
            <person name="Hill J."/>
            <person name="Bera J."/>
            <person name="Fadrosh D."/>
            <person name="Jin S."/>
            <person name="Johri S."/>
            <person name="Kim M."/>
            <person name="Overton L."/>
            <person name="Reardon M."/>
            <person name="Tsitrin T."/>
            <person name="Vuong H."/>
            <person name="Weaver B."/>
            <person name="Ciecko A."/>
            <person name="Tallon L."/>
            <person name="Jackson J."/>
            <person name="Pai G."/>
            <person name="Aken S.V."/>
            <person name="Utterback T."/>
            <person name="Reidmuller S."/>
            <person name="Feldblyum T."/>
            <person name="Hsiao J."/>
            <person name="Zismann V."/>
            <person name="Iobst S."/>
            <person name="de Vazeille A.R."/>
            <person name="Buell C.R."/>
            <person name="Ying K."/>
            <person name="Li Y."/>
            <person name="Lu T."/>
            <person name="Huang Y."/>
            <person name="Zhao Q."/>
            <person name="Feng Q."/>
            <person name="Zhang L."/>
            <person name="Zhu J."/>
            <person name="Weng Q."/>
            <person name="Mu J."/>
            <person name="Lu Y."/>
            <person name="Fan D."/>
            <person name="Liu Y."/>
            <person name="Guan J."/>
            <person name="Zhang Y."/>
            <person name="Yu S."/>
            <person name="Liu X."/>
            <person name="Zhang Y."/>
            <person name="Hong G."/>
            <person name="Han B."/>
            <person name="Choisne N."/>
            <person name="Demange N."/>
            <person name="Orjeda G."/>
            <person name="Samain S."/>
            <person name="Cattolico L."/>
            <person name="Pelletier E."/>
            <person name="Couloux A."/>
            <person name="Segurens B."/>
            <person name="Wincker P."/>
            <person name="D'Hont A."/>
            <person name="Scarpelli C."/>
            <person name="Weissenbach J."/>
            <person name="Salanoubat M."/>
            <person name="Quetier F."/>
            <person name="Yu Y."/>
            <person name="Kim H.R."/>
            <person name="Rambo T."/>
            <person name="Currie J."/>
            <person name="Collura K."/>
            <person name="Luo M."/>
            <person name="Yang T."/>
            <person name="Ammiraju J.S.S."/>
            <person name="Engler F."/>
            <person name="Soderlund C."/>
            <person name="Wing R.A."/>
            <person name="Palmer L.E."/>
            <person name="de la Bastide M."/>
            <person name="Spiegel L."/>
            <person name="Nascimento L."/>
            <person name="Zutavern T."/>
            <person name="O'Shaughnessy A."/>
            <person name="Dike S."/>
            <person name="Dedhia N."/>
            <person name="Preston R."/>
            <person name="Balija V."/>
            <person name="McCombie W.R."/>
            <person name="Chow T."/>
            <person name="Chen H."/>
            <person name="Chung M."/>
            <person name="Chen C."/>
            <person name="Shaw J."/>
            <person name="Wu H."/>
            <person name="Hsiao K."/>
            <person name="Chao Y."/>
            <person name="Chu M."/>
            <person name="Cheng C."/>
            <person name="Hour A."/>
            <person name="Lee P."/>
            <person name="Lin S."/>
            <person name="Lin Y."/>
            <person name="Liou J."/>
            <person name="Liu S."/>
            <person name="Hsing Y."/>
            <person name="Raghuvanshi S."/>
            <person name="Mohanty A."/>
            <person name="Bharti A.K."/>
            <person name="Gaur A."/>
            <person name="Gupta V."/>
            <person name="Kumar D."/>
            <person name="Ravi V."/>
            <person name="Vij S."/>
            <person name="Kapur A."/>
            <person name="Khurana P."/>
            <person name="Khurana P."/>
            <person name="Khurana J.P."/>
            <person name="Tyagi A.K."/>
            <person name="Gaikwad K."/>
            <person name="Singh A."/>
            <person name="Dalal V."/>
            <person name="Srivastava S."/>
            <person name="Dixit A."/>
            <person name="Pal A.K."/>
            <person name="Ghazi I.A."/>
            <person name="Yadav M."/>
            <person name="Pandit A."/>
            <person name="Bhargava A."/>
            <person name="Sureshbabu K."/>
            <person name="Batra K."/>
            <person name="Sharma T.R."/>
            <person name="Mohapatra T."/>
            <person name="Singh N.K."/>
            <person name="Messing J."/>
            <person name="Nelson A.B."/>
            <person name="Fuks G."/>
            <person name="Kavchok S."/>
            <person name="Keizer G."/>
            <person name="Linton E."/>
            <person name="Llaca V."/>
            <person name="Song R."/>
            <person name="Tanyolac B."/>
            <person name="Young S."/>
            <person name="Ho-Il K."/>
            <person name="Hahn J.H."/>
            <person name="Sangsakoo G."/>
            <person name="Vanavichit A."/>
            <person name="de Mattos Luiz.A.T."/>
            <person name="Zimmer P.D."/>
            <person name="Malone G."/>
            <person name="Dellagostin O."/>
            <person name="de Oliveira A.C."/>
            <person name="Bevan M."/>
            <person name="Bancroft I."/>
            <person name="Minx P."/>
            <person name="Cordum H."/>
            <person name="Wilson R."/>
            <person name="Cheng Z."/>
            <person name="Jin W."/>
            <person name="Jiang J."/>
            <person name="Leong S.A."/>
            <person name="Iwama H."/>
            <person name="Gojobori T."/>
            <person name="Itoh T."/>
            <person name="Niimura Y."/>
            <person name="Fujii Y."/>
            <person name="Habara T."/>
            <person name="Sakai H."/>
            <person name="Sato Y."/>
            <person name="Wilson G."/>
            <person name="Kumar K."/>
            <person name="McCouch S."/>
            <person name="Juretic N."/>
            <person name="Hoen D."/>
            <person name="Wright S."/>
            <person name="Bruskiewich R."/>
            <person name="Bureau T."/>
            <person name="Miyao A."/>
            <person name="Hirochika H."/>
            <person name="Nishikawa T."/>
            <person name="Kadowaki K."/>
            <person name="Sugiura M."/>
            <person name="Burr B."/>
            <person name="Sasaki T."/>
        </authorList>
    </citation>
    <scope>NUCLEOTIDE SEQUENCE [LARGE SCALE GENOMIC DNA]</scope>
    <source>
        <strain evidence="4">cv. Nipponbare</strain>
    </source>
</reference>
<evidence type="ECO:0000256" key="1">
    <source>
        <dbReference type="SAM" id="MobiDB-lite"/>
    </source>
</evidence>
<dbReference type="Pfam" id="PF12043">
    <property type="entry name" value="DUF3527"/>
    <property type="match status" value="1"/>
</dbReference>
<evidence type="ECO:0000313" key="3">
    <source>
        <dbReference type="EMBL" id="AAN60483.1"/>
    </source>
</evidence>
<dbReference type="AlphaFoldDB" id="Q8H7U0"/>
<dbReference type="InterPro" id="IPR005175">
    <property type="entry name" value="PPC_dom"/>
</dbReference>
<sequence length="928" mass="101171">MRQDVASKCDSRSRSGAAPEIMRSPRRTIGENGYRDTRHHQLKCSDGNLGELRVESIPNFHCKSLPTRSRKTNAEDSIVGKRGSMYQSSSEISMIRKLHEGRRKKIDSALDGDAFLSFEIVDSSSQPSTSGAYLFSHQNRRSEAKSSVESRRIHRASRDFLDLSFRELPDENCRLDRPRMDCTLLKNDAGDGFLEISLEEEMTKGPCRNAAPQLIGGESSKGTEANCLQNKISVCPSENNCSQRERNSTNSLPESMSAKVSISDGTRPSESVRHGIENSTKVRSSPFKKILDPIMKSKSIRSPSLMEDSNHVTMPVNRKNCVSRKSLLSDLSRSEQSQSINCQLNGERQHTTNALSPAHLQAVLKLDTKNGIPVFEFCVKGPEESISARSWKTGNDLNWIYTFHSGGKRASATGRASKDGRWCSPPIVGQMQASSYLCSEVGKDGVLTNSVITEFVLYDIAHARQSFSAEEKTQCTETTQSTLSSAVEKSASGDCPQRINLMDQQNSARNNSDVSTSCPWSEEDLYPHLEIAATVIQVPFNRSKSKELKSGLSPGTVKVITPSGLHGLPNDDETSPSPLLDRWRYGGGCDCGGWDMACPIAVLGNAYDNNWANSVTKEGENPMELFVLGGKEELPALSIKGNEKGQLLVHFHARLSAMQAFSTCISLLHCSEASTAVSIEKGKHKLYSSSLKMLLEEEVSQLIEAVTAEEKRKTKKRKEAAVAKGQGQFGGLQPHLLQIDAGEEIIPKITALSKSNGRVICVLSVLGAVQEATLLLSSGVTSYHKGPLEIIRLFGSILTPNDQGCLRVTLASGDSSVIGGVITGPLKAATPVQVVVASFYSDVYWPNRTPKIIAPYPNSQSTIRNGSTLSSEHVNPGYVSYTAVDQHESSEVDVKPSLGMLNLASLDRHESSEVDVKPSLGMLNLASL</sequence>
<dbReference type="PANTHER" id="PTHR31390:SF0">
    <property type="entry name" value="DOMAIN PROTEIN, PUTATIVE (DUF3527)-RELATED"/>
    <property type="match status" value="1"/>
</dbReference>
<dbReference type="SUPFAM" id="SSF117856">
    <property type="entry name" value="AF0104/ALDC/Ptd012-like"/>
    <property type="match status" value="1"/>
</dbReference>
<organism evidence="3 4">
    <name type="scientific">Oryza sativa subsp. japonica</name>
    <name type="common">Rice</name>
    <dbReference type="NCBI Taxonomy" id="39947"/>
    <lineage>
        <taxon>Eukaryota</taxon>
        <taxon>Viridiplantae</taxon>
        <taxon>Streptophyta</taxon>
        <taxon>Embryophyta</taxon>
        <taxon>Tracheophyta</taxon>
        <taxon>Spermatophyta</taxon>
        <taxon>Magnoliopsida</taxon>
        <taxon>Liliopsida</taxon>
        <taxon>Poales</taxon>
        <taxon>Poaceae</taxon>
        <taxon>BOP clade</taxon>
        <taxon>Oryzoideae</taxon>
        <taxon>Oryzeae</taxon>
        <taxon>Oryzinae</taxon>
        <taxon>Oryza</taxon>
        <taxon>Oryza sativa</taxon>
    </lineage>
</organism>
<dbReference type="PANTHER" id="PTHR31390">
    <property type="entry name" value="EXPRESSED PROTEIN"/>
    <property type="match status" value="1"/>
</dbReference>
<proteinExistence type="predicted"/>
<feature type="domain" description="PPC" evidence="2">
    <location>
        <begin position="729"/>
        <end position="860"/>
    </location>
</feature>
<feature type="compositionally biased region" description="Basic and acidic residues" evidence="1">
    <location>
        <begin position="1"/>
        <end position="13"/>
    </location>
</feature>
<protein>
    <recommendedName>
        <fullName evidence="2">PPC domain-containing protein</fullName>
    </recommendedName>
</protein>
<feature type="compositionally biased region" description="Basic and acidic residues" evidence="1">
    <location>
        <begin position="140"/>
        <end position="149"/>
    </location>
</feature>
<dbReference type="Gene3D" id="3.30.1330.80">
    <property type="entry name" value="Hypothetical protein, similar to alpha- acetolactate decarboxylase, domain 2"/>
    <property type="match status" value="1"/>
</dbReference>
<name>Q8H7U0_ORYSJ</name>
<feature type="region of interest" description="Disordered" evidence="1">
    <location>
        <begin position="124"/>
        <end position="149"/>
    </location>
</feature>
<accession>Q8H7U0</accession>
<evidence type="ECO:0000259" key="2">
    <source>
        <dbReference type="PROSITE" id="PS51742"/>
    </source>
</evidence>
<reference evidence="4" key="2">
    <citation type="journal article" date="2008" name="Nucleic Acids Res.">
        <title>The rice annotation project database (RAP-DB): 2008 update.</title>
        <authorList>
            <consortium name="The rice annotation project (RAP)"/>
        </authorList>
    </citation>
    <scope>GENOME REANNOTATION</scope>
    <source>
        <strain evidence="4">cv. Nipponbare</strain>
    </source>
</reference>
<feature type="region of interest" description="Disordered" evidence="1">
    <location>
        <begin position="1"/>
        <end position="33"/>
    </location>
</feature>